<reference evidence="2" key="1">
    <citation type="journal article" date="2019" name="Int. J. Syst. Evol. Microbiol.">
        <title>The Global Catalogue of Microorganisms (GCM) 10K type strain sequencing project: providing services to taxonomists for standard genome sequencing and annotation.</title>
        <authorList>
            <consortium name="The Broad Institute Genomics Platform"/>
            <consortium name="The Broad Institute Genome Sequencing Center for Infectious Disease"/>
            <person name="Wu L."/>
            <person name="Ma J."/>
        </authorList>
    </citation>
    <scope>NUCLEOTIDE SEQUENCE [LARGE SCALE GENOMIC DNA]</scope>
    <source>
        <strain evidence="2">CGMCC 1.15420</strain>
    </source>
</reference>
<accession>A0ABQ1VS03</accession>
<protein>
    <submittedName>
        <fullName evidence="1">Uncharacterized protein</fullName>
    </submittedName>
</protein>
<dbReference type="EMBL" id="BMIW01000007">
    <property type="protein sequence ID" value="GGF94132.1"/>
    <property type="molecule type" value="Genomic_DNA"/>
</dbReference>
<sequence>MFDSEGLKEFDVEAFCIRISRVKSEIKGLLEEIIDFLMEYEWKEEVSFEKDDDKFMICANLYEDRENETITISLCLLLRISGFHPMGDIIFESEFNVEENELTISTENSDFNLDEEEIQIIFSDCWDEIRQYLLIEKEILEEIWEDE</sequence>
<name>A0ABQ1VS03_9BACL</name>
<evidence type="ECO:0000313" key="1">
    <source>
        <dbReference type="EMBL" id="GGF94132.1"/>
    </source>
</evidence>
<evidence type="ECO:0000313" key="2">
    <source>
        <dbReference type="Proteomes" id="UP000608420"/>
    </source>
</evidence>
<keyword evidence="2" id="KW-1185">Reference proteome</keyword>
<organism evidence="1 2">
    <name type="scientific">Paenibacillus aceti</name>
    <dbReference type="NCBI Taxonomy" id="1820010"/>
    <lineage>
        <taxon>Bacteria</taxon>
        <taxon>Bacillati</taxon>
        <taxon>Bacillota</taxon>
        <taxon>Bacilli</taxon>
        <taxon>Bacillales</taxon>
        <taxon>Paenibacillaceae</taxon>
        <taxon>Paenibacillus</taxon>
    </lineage>
</organism>
<dbReference type="RefSeq" id="WP_240431928.1">
    <property type="nucleotide sequence ID" value="NZ_KZ987724.1"/>
</dbReference>
<proteinExistence type="predicted"/>
<dbReference type="Proteomes" id="UP000608420">
    <property type="component" value="Unassembled WGS sequence"/>
</dbReference>
<comment type="caution">
    <text evidence="1">The sequence shown here is derived from an EMBL/GenBank/DDBJ whole genome shotgun (WGS) entry which is preliminary data.</text>
</comment>
<gene>
    <name evidence="1" type="ORF">GCM10010913_14560</name>
</gene>